<dbReference type="GO" id="GO:0004888">
    <property type="term" value="F:transmembrane signaling receptor activity"/>
    <property type="evidence" value="ECO:0007669"/>
    <property type="project" value="InterPro"/>
</dbReference>
<dbReference type="GO" id="GO:0007165">
    <property type="term" value="P:signal transduction"/>
    <property type="evidence" value="ECO:0007669"/>
    <property type="project" value="UniProtKB-KW"/>
</dbReference>
<dbReference type="PROSITE" id="PS50111">
    <property type="entry name" value="CHEMOTAXIS_TRANSDUC_2"/>
    <property type="match status" value="1"/>
</dbReference>
<comment type="similarity">
    <text evidence="2">Belongs to the methyl-accepting chemotaxis (MCP) protein family.</text>
</comment>
<dbReference type="PANTHER" id="PTHR43531:SF11">
    <property type="entry name" value="METHYL-ACCEPTING CHEMOTAXIS PROTEIN 3"/>
    <property type="match status" value="1"/>
</dbReference>
<feature type="transmembrane region" description="Helical" evidence="4">
    <location>
        <begin position="78"/>
        <end position="96"/>
    </location>
</feature>
<dbReference type="SUPFAM" id="SSF58104">
    <property type="entry name" value="Methyl-accepting chemotaxis protein (MCP) signaling domain"/>
    <property type="match status" value="1"/>
</dbReference>
<accession>A0A0F6W4U2</accession>
<evidence type="ECO:0000256" key="1">
    <source>
        <dbReference type="ARBA" id="ARBA00022500"/>
    </source>
</evidence>
<dbReference type="InterPro" id="IPR051310">
    <property type="entry name" value="MCP_chemotaxis"/>
</dbReference>
<dbReference type="Pfam" id="PF00015">
    <property type="entry name" value="MCPsignal"/>
    <property type="match status" value="1"/>
</dbReference>
<dbReference type="PRINTS" id="PR00260">
    <property type="entry name" value="CHEMTRNSDUCR"/>
</dbReference>
<sequence>MMEGGERSIVSELDARTRAFEVRFLRTASAGLATVMVAALSAISYFQPSLVSVACLGIIVIATSSAFGLTFTPYRRSAAAVLLFGTSCGALLAVAFDGTGTLGSGALQALLINVALSPFLLPRSGVIALVAFNAGAGMLAHLKVGVVDGGAPADLVPAAVGSALVLGVAALSISSFVGQAKEHQESLRQRLHDIDIVMERARRIAKGDLAGEIQGDSDVSRVIASMLGGLRGLVEQIQKDAAQLTHASNEIAAMAQQQERSAIEQGGAIEETRRTVGTLLQGSRSIAGAARGVTDNASATLQNAELISDRIRTLTEHAQRITELLELIRDVANKSELLALNAALEGAKAGEAGRGFSLVANQMQRLAESVMESVKIVKELTGDIRKATQATALATEDATKLARDTTDAARRIGVITEEQESSTEQVTRAMDEIADATHQSAAGTNQTLQAVRELSQIAERLHHYTSQFQL</sequence>
<dbReference type="STRING" id="927083.DB32_004451"/>
<dbReference type="GO" id="GO:0005886">
    <property type="term" value="C:plasma membrane"/>
    <property type="evidence" value="ECO:0007669"/>
    <property type="project" value="TreeGrafter"/>
</dbReference>
<keyword evidence="7" id="KW-1185">Reference proteome</keyword>
<dbReference type="EMBL" id="CP011125">
    <property type="protein sequence ID" value="AKF07302.1"/>
    <property type="molecule type" value="Genomic_DNA"/>
</dbReference>
<dbReference type="GO" id="GO:0006935">
    <property type="term" value="P:chemotaxis"/>
    <property type="evidence" value="ECO:0007669"/>
    <property type="project" value="UniProtKB-KW"/>
</dbReference>
<evidence type="ECO:0000313" key="7">
    <source>
        <dbReference type="Proteomes" id="UP000034883"/>
    </source>
</evidence>
<keyword evidence="4" id="KW-0472">Membrane</keyword>
<evidence type="ECO:0000256" key="3">
    <source>
        <dbReference type="PROSITE-ProRule" id="PRU00284"/>
    </source>
</evidence>
<dbReference type="InterPro" id="IPR004089">
    <property type="entry name" value="MCPsignal_dom"/>
</dbReference>
<feature type="transmembrane region" description="Helical" evidence="4">
    <location>
        <begin position="156"/>
        <end position="178"/>
    </location>
</feature>
<dbReference type="Gene3D" id="1.10.287.950">
    <property type="entry name" value="Methyl-accepting chemotaxis protein"/>
    <property type="match status" value="1"/>
</dbReference>
<organism evidence="6 7">
    <name type="scientific">Sandaracinus amylolyticus</name>
    <dbReference type="NCBI Taxonomy" id="927083"/>
    <lineage>
        <taxon>Bacteria</taxon>
        <taxon>Pseudomonadati</taxon>
        <taxon>Myxococcota</taxon>
        <taxon>Polyangia</taxon>
        <taxon>Polyangiales</taxon>
        <taxon>Sandaracinaceae</taxon>
        <taxon>Sandaracinus</taxon>
    </lineage>
</organism>
<dbReference type="InterPro" id="IPR004090">
    <property type="entry name" value="Chemotax_Me-accpt_rcpt"/>
</dbReference>
<feature type="domain" description="Methyl-accepting transducer" evidence="5">
    <location>
        <begin position="233"/>
        <end position="455"/>
    </location>
</feature>
<evidence type="ECO:0000256" key="2">
    <source>
        <dbReference type="ARBA" id="ARBA00029447"/>
    </source>
</evidence>
<keyword evidence="3" id="KW-0807">Transducer</keyword>
<feature type="transmembrane region" description="Helical" evidence="4">
    <location>
        <begin position="24"/>
        <end position="45"/>
    </location>
</feature>
<reference evidence="6 7" key="1">
    <citation type="submission" date="2015-03" db="EMBL/GenBank/DDBJ databases">
        <title>Genome assembly of Sandaracinus amylolyticus DSM 53668.</title>
        <authorList>
            <person name="Sharma G."/>
            <person name="Subramanian S."/>
        </authorList>
    </citation>
    <scope>NUCLEOTIDE SEQUENCE [LARGE SCALE GENOMIC DNA]</scope>
    <source>
        <strain evidence="6 7">DSM 53668</strain>
    </source>
</reference>
<evidence type="ECO:0000256" key="4">
    <source>
        <dbReference type="SAM" id="Phobius"/>
    </source>
</evidence>
<feature type="transmembrane region" description="Helical" evidence="4">
    <location>
        <begin position="51"/>
        <end position="71"/>
    </location>
</feature>
<dbReference type="PANTHER" id="PTHR43531">
    <property type="entry name" value="PROTEIN ICFG"/>
    <property type="match status" value="1"/>
</dbReference>
<gene>
    <name evidence="6" type="ORF">DB32_004451</name>
</gene>
<feature type="transmembrane region" description="Helical" evidence="4">
    <location>
        <begin position="126"/>
        <end position="144"/>
    </location>
</feature>
<keyword evidence="4" id="KW-0812">Transmembrane</keyword>
<dbReference type="SMART" id="SM00283">
    <property type="entry name" value="MA"/>
    <property type="match status" value="1"/>
</dbReference>
<evidence type="ECO:0000259" key="5">
    <source>
        <dbReference type="PROSITE" id="PS50111"/>
    </source>
</evidence>
<dbReference type="Proteomes" id="UP000034883">
    <property type="component" value="Chromosome"/>
</dbReference>
<keyword evidence="4" id="KW-1133">Transmembrane helix</keyword>
<proteinExistence type="inferred from homology"/>
<evidence type="ECO:0000313" key="6">
    <source>
        <dbReference type="EMBL" id="AKF07302.1"/>
    </source>
</evidence>
<dbReference type="KEGG" id="samy:DB32_004451"/>
<name>A0A0F6W4U2_9BACT</name>
<protein>
    <submittedName>
        <fullName evidence="6">Methyl-accepting chemotaxis protein</fullName>
    </submittedName>
</protein>
<keyword evidence="1" id="KW-0145">Chemotaxis</keyword>
<dbReference type="AlphaFoldDB" id="A0A0F6W4U2"/>